<organism evidence="4 5">
    <name type="scientific">Pontibacter cellulosilyticus</name>
    <dbReference type="NCBI Taxonomy" id="1720253"/>
    <lineage>
        <taxon>Bacteria</taxon>
        <taxon>Pseudomonadati</taxon>
        <taxon>Bacteroidota</taxon>
        <taxon>Cytophagia</taxon>
        <taxon>Cytophagales</taxon>
        <taxon>Hymenobacteraceae</taxon>
        <taxon>Pontibacter</taxon>
    </lineage>
</organism>
<dbReference type="InterPro" id="IPR002068">
    <property type="entry name" value="A-crystallin/Hsp20_dom"/>
</dbReference>
<dbReference type="InterPro" id="IPR031107">
    <property type="entry name" value="Small_HSP"/>
</dbReference>
<evidence type="ECO:0000259" key="3">
    <source>
        <dbReference type="PROSITE" id="PS01031"/>
    </source>
</evidence>
<sequence>MANLTRRNGGASSPSRSIFSDFFSDVDRFFDKDFFLMPMQVGRQFQGSVPAVNIKDKGKEYLIEVAAPGMKKEDFNIDMEEGMLTISSQKEEEKTEDKENYKRREYNYSSFSRSFSLPENVQPEDIKARYEDGVLKLTVPKKQEQAKAKKKINID</sequence>
<dbReference type="AlphaFoldDB" id="A0A923N2W9"/>
<proteinExistence type="inferred from homology"/>
<comment type="similarity">
    <text evidence="1 2">Belongs to the small heat shock protein (HSP20) family.</text>
</comment>
<dbReference type="Gene3D" id="2.60.40.790">
    <property type="match status" value="1"/>
</dbReference>
<dbReference type="RefSeq" id="WP_187065867.1">
    <property type="nucleotide sequence ID" value="NZ_JACRVF010000001.1"/>
</dbReference>
<evidence type="ECO:0000313" key="4">
    <source>
        <dbReference type="EMBL" id="MBC5991890.1"/>
    </source>
</evidence>
<gene>
    <name evidence="4" type="ORF">H8S84_03465</name>
</gene>
<name>A0A923N2W9_9BACT</name>
<reference evidence="4" key="1">
    <citation type="submission" date="2020-08" db="EMBL/GenBank/DDBJ databases">
        <title>Pontibacter sp. SD6 16S ribosomal RNA gene Genome sequencing and assembly.</title>
        <authorList>
            <person name="Kang M."/>
        </authorList>
    </citation>
    <scope>NUCLEOTIDE SEQUENCE</scope>
    <source>
        <strain evidence="4">SD6</strain>
    </source>
</reference>
<comment type="caution">
    <text evidence="4">The sequence shown here is derived from an EMBL/GenBank/DDBJ whole genome shotgun (WGS) entry which is preliminary data.</text>
</comment>
<feature type="domain" description="SHSP" evidence="3">
    <location>
        <begin position="43"/>
        <end position="155"/>
    </location>
</feature>
<dbReference type="PANTHER" id="PTHR11527">
    <property type="entry name" value="HEAT-SHOCK PROTEIN 20 FAMILY MEMBER"/>
    <property type="match status" value="1"/>
</dbReference>
<accession>A0A923N2W9</accession>
<dbReference type="CDD" id="cd06464">
    <property type="entry name" value="ACD_sHsps-like"/>
    <property type="match status" value="1"/>
</dbReference>
<dbReference type="PROSITE" id="PS01031">
    <property type="entry name" value="SHSP"/>
    <property type="match status" value="1"/>
</dbReference>
<protein>
    <submittedName>
        <fullName evidence="4">Hsp20/alpha crystallin family protein</fullName>
    </submittedName>
</protein>
<evidence type="ECO:0000256" key="2">
    <source>
        <dbReference type="RuleBase" id="RU003616"/>
    </source>
</evidence>
<dbReference type="SUPFAM" id="SSF49764">
    <property type="entry name" value="HSP20-like chaperones"/>
    <property type="match status" value="1"/>
</dbReference>
<evidence type="ECO:0000256" key="1">
    <source>
        <dbReference type="PROSITE-ProRule" id="PRU00285"/>
    </source>
</evidence>
<keyword evidence="5" id="KW-1185">Reference proteome</keyword>
<dbReference type="InterPro" id="IPR008978">
    <property type="entry name" value="HSP20-like_chaperone"/>
</dbReference>
<dbReference type="Pfam" id="PF00011">
    <property type="entry name" value="HSP20"/>
    <property type="match status" value="1"/>
</dbReference>
<dbReference type="EMBL" id="JACRVF010000001">
    <property type="protein sequence ID" value="MBC5991890.1"/>
    <property type="molecule type" value="Genomic_DNA"/>
</dbReference>
<evidence type="ECO:0000313" key="5">
    <source>
        <dbReference type="Proteomes" id="UP000603640"/>
    </source>
</evidence>
<dbReference type="Proteomes" id="UP000603640">
    <property type="component" value="Unassembled WGS sequence"/>
</dbReference>